<keyword evidence="3" id="KW-1185">Reference proteome</keyword>
<gene>
    <name evidence="2" type="ORF">H4219_001012</name>
</gene>
<name>A0A9W8DVZ6_9FUNG</name>
<dbReference type="Proteomes" id="UP001150538">
    <property type="component" value="Unassembled WGS sequence"/>
</dbReference>
<evidence type="ECO:0000313" key="2">
    <source>
        <dbReference type="EMBL" id="KAJ1920959.1"/>
    </source>
</evidence>
<comment type="caution">
    <text evidence="2">The sequence shown here is derived from an EMBL/GenBank/DDBJ whole genome shotgun (WGS) entry which is preliminary data.</text>
</comment>
<proteinExistence type="predicted"/>
<dbReference type="InterPro" id="IPR015943">
    <property type="entry name" value="WD40/YVTN_repeat-like_dom_sf"/>
</dbReference>
<evidence type="ECO:0000256" key="1">
    <source>
        <dbReference type="SAM" id="MobiDB-lite"/>
    </source>
</evidence>
<dbReference type="SUPFAM" id="SSF50998">
    <property type="entry name" value="Quinoprotein alcohol dehydrogenase-like"/>
    <property type="match status" value="1"/>
</dbReference>
<dbReference type="InterPro" id="IPR011047">
    <property type="entry name" value="Quinoprotein_ADH-like_sf"/>
</dbReference>
<organism evidence="2 3">
    <name type="scientific">Mycoemilia scoparia</name>
    <dbReference type="NCBI Taxonomy" id="417184"/>
    <lineage>
        <taxon>Eukaryota</taxon>
        <taxon>Fungi</taxon>
        <taxon>Fungi incertae sedis</taxon>
        <taxon>Zoopagomycota</taxon>
        <taxon>Kickxellomycotina</taxon>
        <taxon>Kickxellomycetes</taxon>
        <taxon>Kickxellales</taxon>
        <taxon>Kickxellaceae</taxon>
        <taxon>Mycoemilia</taxon>
    </lineage>
</organism>
<sequence length="557" mass="63486">MSEEVWFDMYCKTYPVWMNNSKMFIPEPYTTKNQPFWKEQMRSDHVTLKTLKFLTGVNTTSLSEKYKSVDRLVSKRDSPHPFRSRYRLSKPHRSWSNLSINPMHQGSQINSPMSSEGSPTPTSSFVDLSSQDETFDIAGLLSSYHGNLHTDSIVALSKESYTNQNGFMREIAVYNTNDNWKVENATTISYDPKESLTLMASNQDADLLVFSGYDGKQILDPNTCPKWSKVLLFGLDGSHKRTIRLESKTFFSDVRISRRSTLPFIQDGGAEDSSLDKDPWIITFFGWSTTRISRGTVFSHDVTDGSLVYRKYFDDHVVSIQYNSNLPNQVITCSRQSMDTIVWDLTTGEQIHTFDYSQIGPFMSPAVDRLPFSSTRGFPWGIEFTTTTSLGHLFSPDEHYLCVSIFQFPFGDNRLSIWDFDPKSMKEPQLLRSKPIGADYNAFCLFQSFFIGATSYGDIVIIDLKTGNRVGNVINIDGIELSDIHTTLKHGVQNSPNHDHIEQQPSNDINTDIEIIVNTQFEVFRIRAGSTNHSSDNNQFVPLFNACLLETFPEFFN</sequence>
<dbReference type="AlphaFoldDB" id="A0A9W8DVZ6"/>
<accession>A0A9W8DVZ6</accession>
<protein>
    <submittedName>
        <fullName evidence="2">Uncharacterized protein</fullName>
    </submittedName>
</protein>
<reference evidence="2" key="1">
    <citation type="submission" date="2022-07" db="EMBL/GenBank/DDBJ databases">
        <title>Phylogenomic reconstructions and comparative analyses of Kickxellomycotina fungi.</title>
        <authorList>
            <person name="Reynolds N.K."/>
            <person name="Stajich J.E."/>
            <person name="Barry K."/>
            <person name="Grigoriev I.V."/>
            <person name="Crous P."/>
            <person name="Smith M.E."/>
        </authorList>
    </citation>
    <scope>NUCLEOTIDE SEQUENCE</scope>
    <source>
        <strain evidence="2">NBRC 100468</strain>
    </source>
</reference>
<evidence type="ECO:0000313" key="3">
    <source>
        <dbReference type="Proteomes" id="UP001150538"/>
    </source>
</evidence>
<dbReference type="Gene3D" id="2.130.10.10">
    <property type="entry name" value="YVTN repeat-like/Quinoprotein amine dehydrogenase"/>
    <property type="match status" value="1"/>
</dbReference>
<feature type="region of interest" description="Disordered" evidence="1">
    <location>
        <begin position="97"/>
        <end position="125"/>
    </location>
</feature>
<dbReference type="EMBL" id="JANBPU010000008">
    <property type="protein sequence ID" value="KAJ1920959.1"/>
    <property type="molecule type" value="Genomic_DNA"/>
</dbReference>